<evidence type="ECO:0000259" key="10">
    <source>
        <dbReference type="PROSITE" id="PS51285"/>
    </source>
</evidence>
<keyword evidence="2" id="KW-0597">Phosphoprotein</keyword>
<evidence type="ECO:0000256" key="7">
    <source>
        <dbReference type="PROSITE-ProRule" id="PRU10141"/>
    </source>
</evidence>
<keyword evidence="1" id="KW-0723">Serine/threonine-protein kinase</keyword>
<evidence type="ECO:0000256" key="6">
    <source>
        <dbReference type="ARBA" id="ARBA00022840"/>
    </source>
</evidence>
<feature type="domain" description="AGC-kinase C-terminal" evidence="10">
    <location>
        <begin position="465"/>
        <end position="547"/>
    </location>
</feature>
<dbReference type="PROSITE" id="PS00108">
    <property type="entry name" value="PROTEIN_KINASE_ST"/>
    <property type="match status" value="1"/>
</dbReference>
<dbReference type="PROSITE" id="PS51285">
    <property type="entry name" value="AGC_KINASE_CTER"/>
    <property type="match status" value="1"/>
</dbReference>
<dbReference type="PANTHER" id="PTHR24351">
    <property type="entry name" value="RIBOSOMAL PROTEIN S6 KINASE"/>
    <property type="match status" value="1"/>
</dbReference>
<evidence type="ECO:0000313" key="12">
    <source>
        <dbReference type="Proteomes" id="UP000196158"/>
    </source>
</evidence>
<evidence type="ECO:0000256" key="4">
    <source>
        <dbReference type="ARBA" id="ARBA00022741"/>
    </source>
</evidence>
<gene>
    <name evidence="11" type="ORF">KASA_0N02552G</name>
</gene>
<dbReference type="InterPro" id="IPR000719">
    <property type="entry name" value="Prot_kinase_dom"/>
</dbReference>
<keyword evidence="3" id="KW-0808">Transferase</keyword>
<evidence type="ECO:0000256" key="2">
    <source>
        <dbReference type="ARBA" id="ARBA00022553"/>
    </source>
</evidence>
<organism evidence="11 12">
    <name type="scientific">Maudiozyma saulgeensis</name>
    <dbReference type="NCBI Taxonomy" id="1789683"/>
    <lineage>
        <taxon>Eukaryota</taxon>
        <taxon>Fungi</taxon>
        <taxon>Dikarya</taxon>
        <taxon>Ascomycota</taxon>
        <taxon>Saccharomycotina</taxon>
        <taxon>Saccharomycetes</taxon>
        <taxon>Saccharomycetales</taxon>
        <taxon>Saccharomycetaceae</taxon>
        <taxon>Maudiozyma</taxon>
    </lineage>
</organism>
<evidence type="ECO:0000313" key="11">
    <source>
        <dbReference type="EMBL" id="SMN20301.1"/>
    </source>
</evidence>
<keyword evidence="6 7" id="KW-0067">ATP-binding</keyword>
<dbReference type="SMART" id="SM00220">
    <property type="entry name" value="S_TKc"/>
    <property type="match status" value="1"/>
</dbReference>
<feature type="binding site" evidence="7">
    <location>
        <position position="168"/>
    </location>
    <ligand>
        <name>ATP</name>
        <dbReference type="ChEBI" id="CHEBI:30616"/>
    </ligand>
</feature>
<evidence type="ECO:0000256" key="1">
    <source>
        <dbReference type="ARBA" id="ARBA00022527"/>
    </source>
</evidence>
<keyword evidence="5 11" id="KW-0418">Kinase</keyword>
<dbReference type="SUPFAM" id="SSF56112">
    <property type="entry name" value="Protein kinase-like (PK-like)"/>
    <property type="match status" value="1"/>
</dbReference>
<dbReference type="PROSITE" id="PS00107">
    <property type="entry name" value="PROTEIN_KINASE_ATP"/>
    <property type="match status" value="1"/>
</dbReference>
<protein>
    <submittedName>
        <fullName evidence="11">Similar to Saccharomyces cerevisiae YBR028C YPK3 An AGC kinase phosphorylated by cAMP-dependent protein kinase (PKA) in a TORC1-dependent manner</fullName>
    </submittedName>
</protein>
<dbReference type="InterPro" id="IPR045270">
    <property type="entry name" value="STKc_AGC"/>
</dbReference>
<dbReference type="SMART" id="SM00133">
    <property type="entry name" value="S_TK_X"/>
    <property type="match status" value="1"/>
</dbReference>
<feature type="region of interest" description="Disordered" evidence="8">
    <location>
        <begin position="435"/>
        <end position="454"/>
    </location>
</feature>
<dbReference type="EMBL" id="FXLY01000005">
    <property type="protein sequence ID" value="SMN20301.1"/>
    <property type="molecule type" value="Genomic_DNA"/>
</dbReference>
<name>A0A1X7R400_9SACH</name>
<feature type="compositionally biased region" description="Basic residues" evidence="8">
    <location>
        <begin position="445"/>
        <end position="454"/>
    </location>
</feature>
<dbReference type="AlphaFoldDB" id="A0A1X7R400"/>
<keyword evidence="12" id="KW-1185">Reference proteome</keyword>
<evidence type="ECO:0000256" key="5">
    <source>
        <dbReference type="ARBA" id="ARBA00022777"/>
    </source>
</evidence>
<dbReference type="Proteomes" id="UP000196158">
    <property type="component" value="Unassembled WGS sequence"/>
</dbReference>
<dbReference type="FunFam" id="1.10.510.10:FF:000913">
    <property type="entry name" value="Non-specific serine/threonine protein kinase"/>
    <property type="match status" value="1"/>
</dbReference>
<dbReference type="Pfam" id="PF00069">
    <property type="entry name" value="Pkinase"/>
    <property type="match status" value="1"/>
</dbReference>
<dbReference type="Gene3D" id="1.10.510.10">
    <property type="entry name" value="Transferase(Phosphotransferase) domain 1"/>
    <property type="match status" value="1"/>
</dbReference>
<evidence type="ECO:0000259" key="9">
    <source>
        <dbReference type="PROSITE" id="PS50011"/>
    </source>
</evidence>
<dbReference type="CDD" id="cd05123">
    <property type="entry name" value="STKc_AGC"/>
    <property type="match status" value="1"/>
</dbReference>
<accession>A0A1X7R400</accession>
<proteinExistence type="predicted"/>
<evidence type="ECO:0000256" key="8">
    <source>
        <dbReference type="SAM" id="MobiDB-lite"/>
    </source>
</evidence>
<sequence>MVFSLDEELSNMTIHNDDVCCNNGIPIMKPDNNDENLPAFELNDNLMTMSEHLNAQIPPDEKRTRRRSSVLAKFPVLSPVHTRRVSISNNSSNVVSHLTGSFRNATSDITVQNENSKRDSIVDDATDMRPTSIRTIQDFKPIRVLGKGAYGKVILVKDKYSTKLYAMKQLKKAEILINDNDKRDSDKENIDIDDNVEETRKRDLDKRIERTFAERTILSQLEHPNIVKLFYSFHDQSKLYLILQYIPGGELFYHLKEHGTLEEDTVAFYAAEVSCALKFLHDNGIVYRDLKPENCLLNQRGHLVLTDFGLSKKGTTDPTHDSTSSDSDLDKDDIYTLHSIIGTPEYAAPEILQGLAYNKNCDWYSLGCLLYDMLVGKPPYTGNNHKIILNKIQKDKQGPRIPYYLSDGMKDILNWLLKKDKTKRWDVDKYWKEEPVGNQKNNNNNKKKKASKQRVTKFQSHFIFRKINWKQMESGDLQKTTLGPIVPIITDWELAENFDTEFTSMSFEENYMDDGIPITGNKTDSLATPDMFKGFSFKASGSYLERHF</sequence>
<dbReference type="GO" id="GO:0004674">
    <property type="term" value="F:protein serine/threonine kinase activity"/>
    <property type="evidence" value="ECO:0007669"/>
    <property type="project" value="UniProtKB-KW"/>
</dbReference>
<dbReference type="Gene3D" id="3.30.200.20">
    <property type="entry name" value="Phosphorylase Kinase, domain 1"/>
    <property type="match status" value="2"/>
</dbReference>
<reference evidence="11 12" key="1">
    <citation type="submission" date="2017-04" db="EMBL/GenBank/DDBJ databases">
        <authorList>
            <person name="Afonso C.L."/>
            <person name="Miller P.J."/>
            <person name="Scott M.A."/>
            <person name="Spackman E."/>
            <person name="Goraichik I."/>
            <person name="Dimitrov K.M."/>
            <person name="Suarez D.L."/>
            <person name="Swayne D.E."/>
        </authorList>
    </citation>
    <scope>NUCLEOTIDE SEQUENCE [LARGE SCALE GENOMIC DNA]</scope>
</reference>
<dbReference type="PROSITE" id="PS50011">
    <property type="entry name" value="PROTEIN_KINASE_DOM"/>
    <property type="match status" value="1"/>
</dbReference>
<keyword evidence="4 7" id="KW-0547">Nucleotide-binding</keyword>
<dbReference type="OrthoDB" id="63267at2759"/>
<dbReference type="InterPro" id="IPR008271">
    <property type="entry name" value="Ser/Thr_kinase_AS"/>
</dbReference>
<dbReference type="InterPro" id="IPR000961">
    <property type="entry name" value="AGC-kinase_C"/>
</dbReference>
<dbReference type="STRING" id="1789683.A0A1X7R400"/>
<evidence type="ECO:0000256" key="3">
    <source>
        <dbReference type="ARBA" id="ARBA00022679"/>
    </source>
</evidence>
<dbReference type="GO" id="GO:0005524">
    <property type="term" value="F:ATP binding"/>
    <property type="evidence" value="ECO:0007669"/>
    <property type="project" value="UniProtKB-UniRule"/>
</dbReference>
<dbReference type="InterPro" id="IPR011009">
    <property type="entry name" value="Kinase-like_dom_sf"/>
</dbReference>
<dbReference type="InterPro" id="IPR017441">
    <property type="entry name" value="Protein_kinase_ATP_BS"/>
</dbReference>
<feature type="domain" description="Protein kinase" evidence="9">
    <location>
        <begin position="139"/>
        <end position="436"/>
    </location>
</feature>